<protein>
    <submittedName>
        <fullName evidence="2">Uncharacterized protein</fullName>
    </submittedName>
</protein>
<evidence type="ECO:0000313" key="3">
    <source>
        <dbReference type="Proteomes" id="UP001152320"/>
    </source>
</evidence>
<accession>A0A9Q1BF21</accession>
<feature type="chain" id="PRO_5040413351" evidence="1">
    <location>
        <begin position="23"/>
        <end position="307"/>
    </location>
</feature>
<name>A0A9Q1BF21_HOLLE</name>
<feature type="signal peptide" evidence="1">
    <location>
        <begin position="1"/>
        <end position="22"/>
    </location>
</feature>
<dbReference type="EMBL" id="JAIZAY010000019">
    <property type="protein sequence ID" value="KAJ8024230.1"/>
    <property type="molecule type" value="Genomic_DNA"/>
</dbReference>
<keyword evidence="1" id="KW-0732">Signal</keyword>
<dbReference type="Proteomes" id="UP001152320">
    <property type="component" value="Chromosome 19"/>
</dbReference>
<keyword evidence="3" id="KW-1185">Reference proteome</keyword>
<comment type="caution">
    <text evidence="2">The sequence shown here is derived from an EMBL/GenBank/DDBJ whole genome shotgun (WGS) entry which is preliminary data.</text>
</comment>
<dbReference type="AlphaFoldDB" id="A0A9Q1BF21"/>
<organism evidence="2 3">
    <name type="scientific">Holothuria leucospilota</name>
    <name type="common">Black long sea cucumber</name>
    <name type="synonym">Mertensiothuria leucospilota</name>
    <dbReference type="NCBI Taxonomy" id="206669"/>
    <lineage>
        <taxon>Eukaryota</taxon>
        <taxon>Metazoa</taxon>
        <taxon>Echinodermata</taxon>
        <taxon>Eleutherozoa</taxon>
        <taxon>Echinozoa</taxon>
        <taxon>Holothuroidea</taxon>
        <taxon>Aspidochirotacea</taxon>
        <taxon>Aspidochirotida</taxon>
        <taxon>Holothuriidae</taxon>
        <taxon>Holothuria</taxon>
    </lineage>
</organism>
<sequence>MSLKVVLKLAVSIFAFWGSSRGDGHTVTLSHGAWKGTVGYIAVDRSAVQEKLDFYNSHVVSPGGTPLFLPLDPVFPHILNKTQHVLYVDFGTLTVFECDTPVSGDWKSCPSVSRSECTTAIPLLTDDPHGIPKYSLALNIFQQRTDVPNINIVFPHTPVDEVTVDGDGATIRDSNEEILVSVTFDEDTCKPNPTAVSKEFEEFFNEELQFGIFGPDFSYCDDYPNHHFCSVVNSIRGGVQQWASNVCQLGWGAPVAGSCQVPLSILNITPGFRERLLLEENDPVNFIASEHYDQEFDAVVKFPCVAA</sequence>
<proteinExistence type="predicted"/>
<gene>
    <name evidence="2" type="ORF">HOLleu_36900</name>
</gene>
<evidence type="ECO:0000313" key="2">
    <source>
        <dbReference type="EMBL" id="KAJ8024230.1"/>
    </source>
</evidence>
<reference evidence="2" key="1">
    <citation type="submission" date="2021-10" db="EMBL/GenBank/DDBJ databases">
        <title>Tropical sea cucumber genome reveals ecological adaptation and Cuvierian tubules defense mechanism.</title>
        <authorList>
            <person name="Chen T."/>
        </authorList>
    </citation>
    <scope>NUCLEOTIDE SEQUENCE</scope>
    <source>
        <strain evidence="2">Nanhai2018</strain>
        <tissue evidence="2">Muscle</tissue>
    </source>
</reference>
<evidence type="ECO:0000256" key="1">
    <source>
        <dbReference type="SAM" id="SignalP"/>
    </source>
</evidence>